<keyword evidence="2" id="KW-1185">Reference proteome</keyword>
<sequence>MSKSAVTSAFLAALVLVVGLWYVKQGDFNDLSPKKVTHNEQQLIGRYYEGQVDDKALTALMDTMYKQSITGEYTGEMVVYYFGDPDTTSSDIKVFVGIDYELLPQPLPEGLEELQIETYKSVFVDVDPSDMFSPNPQNVNKTLREYAIKEGLKSRNIYIEKYLKSGEVRNELAVE</sequence>
<name>A0ABP9DGG0_9BACT</name>
<dbReference type="EMBL" id="BAABJX010000052">
    <property type="protein sequence ID" value="GAA4845143.1"/>
    <property type="molecule type" value="Genomic_DNA"/>
</dbReference>
<dbReference type="Proteomes" id="UP001500298">
    <property type="component" value="Unassembled WGS sequence"/>
</dbReference>
<evidence type="ECO:0000313" key="2">
    <source>
        <dbReference type="Proteomes" id="UP001500298"/>
    </source>
</evidence>
<proteinExistence type="predicted"/>
<dbReference type="RefSeq" id="WP_345373685.1">
    <property type="nucleotide sequence ID" value="NZ_BAABJX010000052.1"/>
</dbReference>
<protein>
    <recommendedName>
        <fullName evidence="3">GyrI-like small molecule binding domain-containing protein</fullName>
    </recommendedName>
</protein>
<gene>
    <name evidence="1" type="ORF">GCM10023331_32450</name>
</gene>
<reference evidence="2" key="1">
    <citation type="journal article" date="2019" name="Int. J. Syst. Evol. Microbiol.">
        <title>The Global Catalogue of Microorganisms (GCM) 10K type strain sequencing project: providing services to taxonomists for standard genome sequencing and annotation.</title>
        <authorList>
            <consortium name="The Broad Institute Genomics Platform"/>
            <consortium name="The Broad Institute Genome Sequencing Center for Infectious Disease"/>
            <person name="Wu L."/>
            <person name="Ma J."/>
        </authorList>
    </citation>
    <scope>NUCLEOTIDE SEQUENCE [LARGE SCALE GENOMIC DNA]</scope>
    <source>
        <strain evidence="2">JCM 18326</strain>
    </source>
</reference>
<comment type="caution">
    <text evidence="1">The sequence shown here is derived from an EMBL/GenBank/DDBJ whole genome shotgun (WGS) entry which is preliminary data.</text>
</comment>
<evidence type="ECO:0000313" key="1">
    <source>
        <dbReference type="EMBL" id="GAA4845143.1"/>
    </source>
</evidence>
<accession>A0ABP9DGG0</accession>
<evidence type="ECO:0008006" key="3">
    <source>
        <dbReference type="Google" id="ProtNLM"/>
    </source>
</evidence>
<organism evidence="1 2">
    <name type="scientific">Algivirga pacifica</name>
    <dbReference type="NCBI Taxonomy" id="1162670"/>
    <lineage>
        <taxon>Bacteria</taxon>
        <taxon>Pseudomonadati</taxon>
        <taxon>Bacteroidota</taxon>
        <taxon>Cytophagia</taxon>
        <taxon>Cytophagales</taxon>
        <taxon>Flammeovirgaceae</taxon>
        <taxon>Algivirga</taxon>
    </lineage>
</organism>